<dbReference type="AlphaFoldDB" id="A0A2Z4GI33"/>
<dbReference type="PANTHER" id="PTHR42842:SF3">
    <property type="entry name" value="FAD_NAD(P)-BINDING OXIDOREDUCTASE FAMILY PROTEIN"/>
    <property type="match status" value="1"/>
</dbReference>
<dbReference type="Proteomes" id="UP000249873">
    <property type="component" value="Chromosome"/>
</dbReference>
<dbReference type="InterPro" id="IPR028348">
    <property type="entry name" value="FAD-binding_protein"/>
</dbReference>
<reference evidence="3 4" key="1">
    <citation type="submission" date="2018-05" db="EMBL/GenBank/DDBJ databases">
        <title>Complete genome sequence of Arcticibacterium luteifluviistationis SM1504T, a cytophagaceae bacterium isolated from Arctic surface seawater.</title>
        <authorList>
            <person name="Li Y."/>
            <person name="Qin Q.-L."/>
        </authorList>
    </citation>
    <scope>NUCLEOTIDE SEQUENCE [LARGE SCALE GENOMIC DNA]</scope>
    <source>
        <strain evidence="3 4">SM1504</strain>
    </source>
</reference>
<evidence type="ECO:0000313" key="4">
    <source>
        <dbReference type="Proteomes" id="UP000249873"/>
    </source>
</evidence>
<proteinExistence type="predicted"/>
<dbReference type="InterPro" id="IPR049516">
    <property type="entry name" value="FAD-depend_C"/>
</dbReference>
<dbReference type="GO" id="GO:0071949">
    <property type="term" value="F:FAD binding"/>
    <property type="evidence" value="ECO:0007669"/>
    <property type="project" value="InterPro"/>
</dbReference>
<protein>
    <submittedName>
        <fullName evidence="3">FAD-binding protein</fullName>
    </submittedName>
</protein>
<dbReference type="PIRSF" id="PIRSF038984">
    <property type="entry name" value="FAD_binding_protein"/>
    <property type="match status" value="1"/>
</dbReference>
<dbReference type="InterPro" id="IPR036188">
    <property type="entry name" value="FAD/NAD-bd_sf"/>
</dbReference>
<dbReference type="OrthoDB" id="9772594at2"/>
<evidence type="ECO:0000259" key="2">
    <source>
        <dbReference type="Pfam" id="PF21688"/>
    </source>
</evidence>
<dbReference type="Pfam" id="PF01494">
    <property type="entry name" value="FAD_binding_3"/>
    <property type="match status" value="1"/>
</dbReference>
<keyword evidence="4" id="KW-1185">Reference proteome</keyword>
<feature type="domain" description="FAD-dependent protein C-terminal" evidence="2">
    <location>
        <begin position="267"/>
        <end position="474"/>
    </location>
</feature>
<organism evidence="3 4">
    <name type="scientific">Arcticibacterium luteifluviistationis</name>
    <dbReference type="NCBI Taxonomy" id="1784714"/>
    <lineage>
        <taxon>Bacteria</taxon>
        <taxon>Pseudomonadati</taxon>
        <taxon>Bacteroidota</taxon>
        <taxon>Cytophagia</taxon>
        <taxon>Cytophagales</taxon>
        <taxon>Leadbetterellaceae</taxon>
        <taxon>Arcticibacterium</taxon>
    </lineage>
</organism>
<dbReference type="PANTHER" id="PTHR42842">
    <property type="entry name" value="FAD/NAD(P)-BINDING OXIDOREDUCTASE"/>
    <property type="match status" value="1"/>
</dbReference>
<dbReference type="RefSeq" id="WP_111373810.1">
    <property type="nucleotide sequence ID" value="NZ_CP029480.1"/>
</dbReference>
<evidence type="ECO:0000259" key="1">
    <source>
        <dbReference type="Pfam" id="PF01494"/>
    </source>
</evidence>
<feature type="domain" description="FAD-binding" evidence="1">
    <location>
        <begin position="82"/>
        <end position="114"/>
    </location>
</feature>
<dbReference type="SUPFAM" id="SSF51905">
    <property type="entry name" value="FAD/NAD(P)-binding domain"/>
    <property type="match status" value="1"/>
</dbReference>
<dbReference type="Gene3D" id="3.50.50.60">
    <property type="entry name" value="FAD/NAD(P)-binding domain"/>
    <property type="match status" value="2"/>
</dbReference>
<dbReference type="Pfam" id="PF21688">
    <property type="entry name" value="FAD-depend_C"/>
    <property type="match status" value="1"/>
</dbReference>
<name>A0A2Z4GI33_9BACT</name>
<accession>A0A2Z4GI33</accession>
<dbReference type="KEGG" id="als:DJ013_20595"/>
<dbReference type="EMBL" id="CP029480">
    <property type="protein sequence ID" value="AWW00444.1"/>
    <property type="molecule type" value="Genomic_DNA"/>
</dbReference>
<evidence type="ECO:0000313" key="3">
    <source>
        <dbReference type="EMBL" id="AWW00444.1"/>
    </source>
</evidence>
<dbReference type="InterPro" id="IPR002938">
    <property type="entry name" value="FAD-bd"/>
</dbReference>
<dbReference type="PRINTS" id="PR00411">
    <property type="entry name" value="PNDRDTASEI"/>
</dbReference>
<sequence>MYKELTLVLDPEVALNDESLKTFLGKELNIAPSEFYHRVRRQSVDARKKQVKINLQVEVSSSPLQLNIDFEKNYQDVSKSKQAVIIGAGPAGLFAALRLIELGIKPIVLERGKDVQTRRRDLAAINKDHVVNPDSNYCFGEGGAGTYSDGKLYTRSKKRGDIKRTLEILVAHGATEQILVDAHPHIGTNKLPKVVEELRESILGAGGEIHFDTKVTDFLISNQEMTGVLTENGSTYEGLGVILATGHSARDIYELLHKKSILIENKSFAMGVRIEHPQGFVDSCQYHKKERGILPAASYSLVSQTHYKGVKRGVFSFCMCPGGFIVPASTAPGELVVNGMSPSRRDSFFANSGVVVAINEPDWQAYKDFGPLAALQFQKSVERKAWEVAVANSPNYKEHCQLAPAQLIPDFLNGKVSRRLNESSYQPGLVSVDMNEVLPSNIAEPLKEGIRAFGNKMKGYNSNEGQLIGIESRTSSPVRIPRDRESLEHLSTKRLFPCGEGAGYAGGIISAAMDGERCAEALVKIYK</sequence>
<gene>
    <name evidence="3" type="ORF">DJ013_20595</name>
</gene>